<evidence type="ECO:0000256" key="10">
    <source>
        <dbReference type="SAM" id="Phobius"/>
    </source>
</evidence>
<reference evidence="12 13" key="1">
    <citation type="submission" date="2024-02" db="EMBL/GenBank/DDBJ databases">
        <authorList>
            <person name="Daric V."/>
            <person name="Darras S."/>
        </authorList>
    </citation>
    <scope>NUCLEOTIDE SEQUENCE [LARGE SCALE GENOMIC DNA]</scope>
</reference>
<keyword evidence="13" id="KW-1185">Reference proteome</keyword>
<evidence type="ECO:0000256" key="3">
    <source>
        <dbReference type="ARBA" id="ARBA00022692"/>
    </source>
</evidence>
<feature type="transmembrane region" description="Helical" evidence="10">
    <location>
        <begin position="273"/>
        <end position="291"/>
    </location>
</feature>
<keyword evidence="6 10" id="KW-0472">Membrane</keyword>
<dbReference type="PROSITE" id="PS50262">
    <property type="entry name" value="G_PROTEIN_RECEP_F1_2"/>
    <property type="match status" value="1"/>
</dbReference>
<dbReference type="Gene3D" id="1.20.1070.10">
    <property type="entry name" value="Rhodopsin 7-helix transmembrane proteins"/>
    <property type="match status" value="1"/>
</dbReference>
<dbReference type="CDD" id="cd00637">
    <property type="entry name" value="7tm_classA_rhodopsin-like"/>
    <property type="match status" value="1"/>
</dbReference>
<dbReference type="InterPro" id="IPR000276">
    <property type="entry name" value="GPCR_Rhodpsn"/>
</dbReference>
<keyword evidence="7" id="KW-0675">Receptor</keyword>
<dbReference type="EMBL" id="CAWYQH010000001">
    <property type="protein sequence ID" value="CAK8671613.1"/>
    <property type="molecule type" value="Genomic_DNA"/>
</dbReference>
<evidence type="ECO:0000256" key="8">
    <source>
        <dbReference type="ARBA" id="ARBA00023180"/>
    </source>
</evidence>
<evidence type="ECO:0000313" key="13">
    <source>
        <dbReference type="Proteomes" id="UP001642483"/>
    </source>
</evidence>
<dbReference type="PRINTS" id="PR00237">
    <property type="entry name" value="GPCRRHODOPSN"/>
</dbReference>
<dbReference type="Pfam" id="PF00001">
    <property type="entry name" value="7tm_1"/>
    <property type="match status" value="1"/>
</dbReference>
<keyword evidence="2" id="KW-1003">Cell membrane</keyword>
<feature type="transmembrane region" description="Helical" evidence="10">
    <location>
        <begin position="227"/>
        <end position="252"/>
    </location>
</feature>
<evidence type="ECO:0000259" key="11">
    <source>
        <dbReference type="PROSITE" id="PS50262"/>
    </source>
</evidence>
<feature type="transmembrane region" description="Helical" evidence="10">
    <location>
        <begin position="187"/>
        <end position="207"/>
    </location>
</feature>
<feature type="transmembrane region" description="Helical" evidence="10">
    <location>
        <begin position="508"/>
        <end position="528"/>
    </location>
</feature>
<evidence type="ECO:0000256" key="2">
    <source>
        <dbReference type="ARBA" id="ARBA00022475"/>
    </source>
</evidence>
<keyword evidence="5" id="KW-0297">G-protein coupled receptor</keyword>
<evidence type="ECO:0000256" key="4">
    <source>
        <dbReference type="ARBA" id="ARBA00022989"/>
    </source>
</evidence>
<sequence length="564" mass="63271">MLVGLFCYQNFVAGIRDYNSTLEHSNVSISSNVDTNRFCSSMRWKRIENRTLEKRCCKLAYKDFSKYWYQGGYYLTDFLAILKTWKCPEYINECSNPLFNYNDFTKAVYTQSCSCNTFRGDCYPTLCNLLQKRFPDYKCPSNISHSSWMEMKNNLTTTLFIPPIPACVQVAMYDNANSVDLGKYHELATVFLPFCGVVWCGISISAVGQQAMSFWTCMDGRAKASVLVVMFVLVVLSIVITLTNGCVVAVFLRNKKLQNSQGIYKLSLSTADFIIGLIVLPSFAISMYQIATRSRNSNSTYDGGRNHSSTYSKYIIRTGLGRFEDTFDYPYVQAVGFFTTLSLAASVYSLTLASLDRLAVVRRPFSYNMDDAKAFSVKAVALMWIFAVIFSLLPFFVGTLRFGFVASIMMASAGPLAMYLYIAALLVPLLVMWAATIATCYYTFRHARDRVSEDFAMEKGLARTLVTMVGVFTASLLPSVLALLGSIFLTGIRYGSPGALDQTLATAFISYEFVAVMILVCNSSWNFIIYNARNQSFKDGTKQLFFDIRRGVQGESSHTSQSTI</sequence>
<organism evidence="12 13">
    <name type="scientific">Clavelina lepadiformis</name>
    <name type="common">Light-bulb sea squirt</name>
    <name type="synonym">Ascidia lepadiformis</name>
    <dbReference type="NCBI Taxonomy" id="159417"/>
    <lineage>
        <taxon>Eukaryota</taxon>
        <taxon>Metazoa</taxon>
        <taxon>Chordata</taxon>
        <taxon>Tunicata</taxon>
        <taxon>Ascidiacea</taxon>
        <taxon>Aplousobranchia</taxon>
        <taxon>Clavelinidae</taxon>
        <taxon>Clavelina</taxon>
    </lineage>
</organism>
<protein>
    <recommendedName>
        <fullName evidence="11">G-protein coupled receptors family 1 profile domain-containing protein</fullName>
    </recommendedName>
</protein>
<feature type="transmembrane region" description="Helical" evidence="10">
    <location>
        <begin position="465"/>
        <end position="488"/>
    </location>
</feature>
<evidence type="ECO:0000256" key="5">
    <source>
        <dbReference type="ARBA" id="ARBA00023040"/>
    </source>
</evidence>
<feature type="transmembrane region" description="Helical" evidence="10">
    <location>
        <begin position="418"/>
        <end position="444"/>
    </location>
</feature>
<dbReference type="InterPro" id="IPR017452">
    <property type="entry name" value="GPCR_Rhodpsn_7TM"/>
</dbReference>
<accession>A0ABP0F0Y6</accession>
<evidence type="ECO:0000256" key="7">
    <source>
        <dbReference type="ARBA" id="ARBA00023170"/>
    </source>
</evidence>
<comment type="caution">
    <text evidence="12">The sequence shown here is derived from an EMBL/GenBank/DDBJ whole genome shotgun (WGS) entry which is preliminary data.</text>
</comment>
<feature type="transmembrane region" description="Helical" evidence="10">
    <location>
        <begin position="375"/>
        <end position="398"/>
    </location>
</feature>
<proteinExistence type="predicted"/>
<keyword evidence="9" id="KW-0807">Transducer</keyword>
<dbReference type="PANTHER" id="PTHR24246:SF27">
    <property type="entry name" value="ADENOSINE RECEPTOR, ISOFORM A"/>
    <property type="match status" value="1"/>
</dbReference>
<keyword evidence="8" id="KW-0325">Glycoprotein</keyword>
<feature type="domain" description="G-protein coupled receptors family 1 profile" evidence="11">
    <location>
        <begin position="243"/>
        <end position="530"/>
    </location>
</feature>
<evidence type="ECO:0000256" key="1">
    <source>
        <dbReference type="ARBA" id="ARBA00004651"/>
    </source>
</evidence>
<keyword evidence="3 10" id="KW-0812">Transmembrane</keyword>
<comment type="subcellular location">
    <subcellularLocation>
        <location evidence="1">Cell membrane</location>
        <topology evidence="1">Multi-pass membrane protein</topology>
    </subcellularLocation>
</comment>
<dbReference type="Proteomes" id="UP001642483">
    <property type="component" value="Unassembled WGS sequence"/>
</dbReference>
<feature type="transmembrane region" description="Helical" evidence="10">
    <location>
        <begin position="331"/>
        <end position="355"/>
    </location>
</feature>
<dbReference type="SUPFAM" id="SSF81321">
    <property type="entry name" value="Family A G protein-coupled receptor-like"/>
    <property type="match status" value="1"/>
</dbReference>
<evidence type="ECO:0000256" key="6">
    <source>
        <dbReference type="ARBA" id="ARBA00023136"/>
    </source>
</evidence>
<dbReference type="PANTHER" id="PTHR24246">
    <property type="entry name" value="OLFACTORY RECEPTOR AND ADENOSINE RECEPTOR"/>
    <property type="match status" value="1"/>
</dbReference>
<keyword evidence="4 10" id="KW-1133">Transmembrane helix</keyword>
<gene>
    <name evidence="12" type="ORF">CVLEPA_LOCUS662</name>
</gene>
<evidence type="ECO:0000313" key="12">
    <source>
        <dbReference type="EMBL" id="CAK8671613.1"/>
    </source>
</evidence>
<evidence type="ECO:0000256" key="9">
    <source>
        <dbReference type="ARBA" id="ARBA00023224"/>
    </source>
</evidence>
<name>A0ABP0F0Y6_CLALP</name>